<evidence type="ECO:0000313" key="2">
    <source>
        <dbReference type="Proteomes" id="UP001596250"/>
    </source>
</evidence>
<proteinExistence type="predicted"/>
<name>A0ABW1IRW1_9BACL</name>
<dbReference type="Pfam" id="PF10127">
    <property type="entry name" value="RlaP"/>
    <property type="match status" value="1"/>
</dbReference>
<evidence type="ECO:0000313" key="1">
    <source>
        <dbReference type="EMBL" id="MFC5987800.1"/>
    </source>
</evidence>
<dbReference type="PANTHER" id="PTHR34817">
    <property type="entry name" value="NUCLEOTIDYLTRANSFERASE"/>
    <property type="match status" value="1"/>
</dbReference>
<comment type="caution">
    <text evidence="1">The sequence shown here is derived from an EMBL/GenBank/DDBJ whole genome shotgun (WGS) entry which is preliminary data.</text>
</comment>
<keyword evidence="2" id="KW-1185">Reference proteome</keyword>
<accession>A0ABW1IRW1</accession>
<dbReference type="EMBL" id="JBHSQV010000170">
    <property type="protein sequence ID" value="MFC5987800.1"/>
    <property type="molecule type" value="Genomic_DNA"/>
</dbReference>
<organism evidence="1 2">
    <name type="scientific">Marinicrinis lubricantis</name>
    <dbReference type="NCBI Taxonomy" id="2086470"/>
    <lineage>
        <taxon>Bacteria</taxon>
        <taxon>Bacillati</taxon>
        <taxon>Bacillota</taxon>
        <taxon>Bacilli</taxon>
        <taxon>Bacillales</taxon>
        <taxon>Paenibacillaceae</taxon>
    </lineage>
</organism>
<dbReference type="Proteomes" id="UP001596250">
    <property type="component" value="Unassembled WGS sequence"/>
</dbReference>
<gene>
    <name evidence="1" type="ORF">ACFPXP_15445</name>
</gene>
<dbReference type="InterPro" id="IPR018775">
    <property type="entry name" value="RlaP"/>
</dbReference>
<dbReference type="PANTHER" id="PTHR34817:SF2">
    <property type="entry name" value="NUCLEOTIDYLTRANSFERASE"/>
    <property type="match status" value="1"/>
</dbReference>
<sequence length="259" mass="30420">MVQGMKQQILNELSRIEQEEQVRILYACESSSRAWGFPSKDSDYDVRFIYIRPVDDYLSIFDTRDVIERPISDMLDMNGWDIKKALNLFRKSNPPLLEWLHSPIQYAERYSVVEQIRQISPLTFSPKSCMYHYLNMAKGNFRDYLQGEVVKIKKYFYVLRPLLACAWIEKHNSMSSMEFDALLTDLIPAGSPLMAEIQELLTRKRAGDELHMEPKQHAIHEYIEQSIAHFEQTAAKMQTSDQVQDLFRDALKEVWGGWR</sequence>
<dbReference type="RefSeq" id="WP_379895216.1">
    <property type="nucleotide sequence ID" value="NZ_CBCSCT010000027.1"/>
</dbReference>
<reference evidence="2" key="1">
    <citation type="journal article" date="2019" name="Int. J. Syst. Evol. Microbiol.">
        <title>The Global Catalogue of Microorganisms (GCM) 10K type strain sequencing project: providing services to taxonomists for standard genome sequencing and annotation.</title>
        <authorList>
            <consortium name="The Broad Institute Genomics Platform"/>
            <consortium name="The Broad Institute Genome Sequencing Center for Infectious Disease"/>
            <person name="Wu L."/>
            <person name="Ma J."/>
        </authorList>
    </citation>
    <scope>NUCLEOTIDE SEQUENCE [LARGE SCALE GENOMIC DNA]</scope>
    <source>
        <strain evidence="2">CCM 8749</strain>
    </source>
</reference>
<protein>
    <submittedName>
        <fullName evidence="1">Nucleotidyltransferase domain-containing protein</fullName>
    </submittedName>
</protein>